<accession>A0A8G1XBV3</accession>
<reference evidence="1 2" key="1">
    <citation type="submission" date="2018-11" db="EMBL/GenBank/DDBJ databases">
        <title>Sequencing the genomes of 1000 actinobacteria strains.</title>
        <authorList>
            <person name="Klenk H.-P."/>
        </authorList>
    </citation>
    <scope>NUCLEOTIDE SEQUENCE [LARGE SCALE GENOMIC DNA]</scope>
    <source>
        <strain evidence="1 2">DSM 44780</strain>
    </source>
</reference>
<dbReference type="EMBL" id="RJVJ01000001">
    <property type="protein sequence ID" value="ROR42531.1"/>
    <property type="molecule type" value="Genomic_DNA"/>
</dbReference>
<evidence type="ECO:0000313" key="1">
    <source>
        <dbReference type="EMBL" id="ROR42531.1"/>
    </source>
</evidence>
<sequence>MDEEVRAAADLLHRVVRPEPRLRLGEAEALELAPLVVEWQRRGSTPEDLSRALLPGLPYPMHSAAAVLRSRLQRRMPPVPDALPQPPAPAKPSYAECATCHDPVPTPGICGPCAGRTPRPVAIGVGSSVVRTGAQRARTALRAARDAVPLGHCLNAAPTAG</sequence>
<comment type="caution">
    <text evidence="1">The sequence shown here is derived from an EMBL/GenBank/DDBJ whole genome shotgun (WGS) entry which is preliminary data.</text>
</comment>
<proteinExistence type="predicted"/>
<protein>
    <submittedName>
        <fullName evidence="1">Uncharacterized protein</fullName>
    </submittedName>
</protein>
<gene>
    <name evidence="1" type="ORF">EDD39_0654</name>
</gene>
<evidence type="ECO:0000313" key="2">
    <source>
        <dbReference type="Proteomes" id="UP000267408"/>
    </source>
</evidence>
<dbReference type="Proteomes" id="UP000267408">
    <property type="component" value="Unassembled WGS sequence"/>
</dbReference>
<name>A0A8G1XBV3_9ACTN</name>
<dbReference type="AlphaFoldDB" id="A0A8G1XBV3"/>
<organism evidence="1 2">
    <name type="scientific">Kitasatospora cineracea</name>
    <dbReference type="NCBI Taxonomy" id="88074"/>
    <lineage>
        <taxon>Bacteria</taxon>
        <taxon>Bacillati</taxon>
        <taxon>Actinomycetota</taxon>
        <taxon>Actinomycetes</taxon>
        <taxon>Kitasatosporales</taxon>
        <taxon>Streptomycetaceae</taxon>
        <taxon>Kitasatospora</taxon>
    </lineage>
</organism>